<evidence type="ECO:0000313" key="3">
    <source>
        <dbReference type="Proteomes" id="UP001356095"/>
    </source>
</evidence>
<dbReference type="Proteomes" id="UP001356095">
    <property type="component" value="Unassembled WGS sequence"/>
</dbReference>
<dbReference type="Gene3D" id="1.10.260.40">
    <property type="entry name" value="lambda repressor-like DNA-binding domains"/>
    <property type="match status" value="1"/>
</dbReference>
<gene>
    <name evidence="2" type="ORF">Q8791_23300</name>
</gene>
<evidence type="ECO:0000313" key="2">
    <source>
        <dbReference type="EMBL" id="MEE2040148.1"/>
    </source>
</evidence>
<protein>
    <submittedName>
        <fullName evidence="2">Helix-turn-helix transcriptional regulator</fullName>
    </submittedName>
</protein>
<feature type="domain" description="HTH cro/C1-type" evidence="1">
    <location>
        <begin position="23"/>
        <end position="55"/>
    </location>
</feature>
<dbReference type="RefSeq" id="WP_330093918.1">
    <property type="nucleotide sequence ID" value="NZ_JAUZMY010000026.1"/>
</dbReference>
<keyword evidence="3" id="KW-1185">Reference proteome</keyword>
<dbReference type="Pfam" id="PF19054">
    <property type="entry name" value="DUF5753"/>
    <property type="match status" value="1"/>
</dbReference>
<dbReference type="CDD" id="cd00093">
    <property type="entry name" value="HTH_XRE"/>
    <property type="match status" value="1"/>
</dbReference>
<sequence length="277" mass="30538">MGGEMKKTEESEEAARLRFGRLLRKLRGQAGLSQQEIAALATVSQSLVSDLELGKKGTRRDPVVRLDRALTARGVLVDAWDAAFSGTGMTAYFREAAEAEQTAVKIRDYSHGLVPGLIQVEDYARVIGELSKPEASTEVIDQIVKARKHRQQILSRPHPPTLTVLLDEVVLLRRFRDRQVMVSQIDHLLDLSYRPRTTIQIVPIATEGHAGLGGSFTLMEVPDSGTFAYVESQETGVSLKQAEVVASYDRIFGDLRSAALPVPASRTRMEEIRGSIT</sequence>
<comment type="caution">
    <text evidence="2">The sequence shown here is derived from an EMBL/GenBank/DDBJ whole genome shotgun (WGS) entry which is preliminary data.</text>
</comment>
<reference evidence="2 3" key="1">
    <citation type="submission" date="2023-08" db="EMBL/GenBank/DDBJ databases">
        <authorList>
            <person name="Girao M."/>
            <person name="Carvalho M.F."/>
        </authorList>
    </citation>
    <scope>NUCLEOTIDE SEQUENCE [LARGE SCALE GENOMIC DNA]</scope>
    <source>
        <strain evidence="2 3">CT-R113</strain>
    </source>
</reference>
<dbReference type="InterPro" id="IPR043917">
    <property type="entry name" value="DUF5753"/>
</dbReference>
<dbReference type="SMART" id="SM00530">
    <property type="entry name" value="HTH_XRE"/>
    <property type="match status" value="1"/>
</dbReference>
<dbReference type="PROSITE" id="PS50943">
    <property type="entry name" value="HTH_CROC1"/>
    <property type="match status" value="1"/>
</dbReference>
<proteinExistence type="predicted"/>
<organism evidence="2 3">
    <name type="scientific">Nocardiopsis codii</name>
    <dbReference type="NCBI Taxonomy" id="3065942"/>
    <lineage>
        <taxon>Bacteria</taxon>
        <taxon>Bacillati</taxon>
        <taxon>Actinomycetota</taxon>
        <taxon>Actinomycetes</taxon>
        <taxon>Streptosporangiales</taxon>
        <taxon>Nocardiopsidaceae</taxon>
        <taxon>Nocardiopsis</taxon>
    </lineage>
</organism>
<accession>A0ABU7KD34</accession>
<dbReference type="InterPro" id="IPR001387">
    <property type="entry name" value="Cro/C1-type_HTH"/>
</dbReference>
<evidence type="ECO:0000259" key="1">
    <source>
        <dbReference type="PROSITE" id="PS50943"/>
    </source>
</evidence>
<dbReference type="SUPFAM" id="SSF47413">
    <property type="entry name" value="lambda repressor-like DNA-binding domains"/>
    <property type="match status" value="1"/>
</dbReference>
<dbReference type="Pfam" id="PF13560">
    <property type="entry name" value="HTH_31"/>
    <property type="match status" value="1"/>
</dbReference>
<dbReference type="EMBL" id="JAUZMY010000026">
    <property type="protein sequence ID" value="MEE2040148.1"/>
    <property type="molecule type" value="Genomic_DNA"/>
</dbReference>
<name>A0ABU7KD34_9ACTN</name>
<dbReference type="InterPro" id="IPR010982">
    <property type="entry name" value="Lambda_DNA-bd_dom_sf"/>
</dbReference>